<keyword evidence="2" id="KW-1185">Reference proteome</keyword>
<evidence type="ECO:0000313" key="1">
    <source>
        <dbReference type="EMBL" id="MBB5351983.1"/>
    </source>
</evidence>
<dbReference type="Proteomes" id="UP000557717">
    <property type="component" value="Unassembled WGS sequence"/>
</dbReference>
<sequence length="90" mass="10321">MNDVSNRYISWKPLPGNDSLFYIWVEIAKRLEREWSIDPEVEVDPLSMEDLTERASTMGKIPQNSGFATLWVPRNGGFRGRFGVGISCVW</sequence>
<name>A0A840V3B1_9BACT</name>
<comment type="caution">
    <text evidence="1">The sequence shown here is derived from an EMBL/GenBank/DDBJ whole genome shotgun (WGS) entry which is preliminary data.</text>
</comment>
<organism evidence="1 2">
    <name type="scientific">Haloferula luteola</name>
    <dbReference type="NCBI Taxonomy" id="595692"/>
    <lineage>
        <taxon>Bacteria</taxon>
        <taxon>Pseudomonadati</taxon>
        <taxon>Verrucomicrobiota</taxon>
        <taxon>Verrucomicrobiia</taxon>
        <taxon>Verrucomicrobiales</taxon>
        <taxon>Verrucomicrobiaceae</taxon>
        <taxon>Haloferula</taxon>
    </lineage>
</organism>
<dbReference type="EMBL" id="JACHFD010000010">
    <property type="protein sequence ID" value="MBB5351983.1"/>
    <property type="molecule type" value="Genomic_DNA"/>
</dbReference>
<protein>
    <submittedName>
        <fullName evidence="1">Uncharacterized protein</fullName>
    </submittedName>
</protein>
<dbReference type="AlphaFoldDB" id="A0A840V3B1"/>
<evidence type="ECO:0000313" key="2">
    <source>
        <dbReference type="Proteomes" id="UP000557717"/>
    </source>
</evidence>
<accession>A0A840V3B1</accession>
<reference evidence="1 2" key="1">
    <citation type="submission" date="2020-08" db="EMBL/GenBank/DDBJ databases">
        <title>Genomic Encyclopedia of Type Strains, Phase IV (KMG-IV): sequencing the most valuable type-strain genomes for metagenomic binning, comparative biology and taxonomic classification.</title>
        <authorList>
            <person name="Goeker M."/>
        </authorList>
    </citation>
    <scope>NUCLEOTIDE SEQUENCE [LARGE SCALE GENOMIC DNA]</scope>
    <source>
        <strain evidence="1 2">YC6886</strain>
    </source>
</reference>
<gene>
    <name evidence="1" type="ORF">HNR46_002224</name>
</gene>
<proteinExistence type="predicted"/>